<feature type="transmembrane region" description="Helical" evidence="10">
    <location>
        <begin position="42"/>
        <end position="61"/>
    </location>
</feature>
<dbReference type="PRINTS" id="PR00344">
    <property type="entry name" value="BCTRLSENSOR"/>
</dbReference>
<keyword evidence="5" id="KW-0597">Phosphoprotein</keyword>
<keyword evidence="7" id="KW-0547">Nucleotide-binding</keyword>
<dbReference type="Gene3D" id="3.30.565.10">
    <property type="entry name" value="Histidine kinase-like ATPase, C-terminal domain"/>
    <property type="match status" value="1"/>
</dbReference>
<comment type="caution">
    <text evidence="12">The sequence shown here is derived from an EMBL/GenBank/DDBJ whole genome shotgun (WGS) entry which is preliminary data.</text>
</comment>
<dbReference type="SMART" id="SM00387">
    <property type="entry name" value="HATPase_c"/>
    <property type="match status" value="1"/>
</dbReference>
<feature type="transmembrane region" description="Helical" evidence="10">
    <location>
        <begin position="67"/>
        <end position="84"/>
    </location>
</feature>
<dbReference type="Proteomes" id="UP001597110">
    <property type="component" value="Unassembled WGS sequence"/>
</dbReference>
<comment type="subcellular location">
    <subcellularLocation>
        <location evidence="2">Cell membrane</location>
        <topology evidence="2">Multi-pass membrane protein</topology>
    </subcellularLocation>
</comment>
<keyword evidence="4" id="KW-1003">Cell membrane</keyword>
<feature type="transmembrane region" description="Helical" evidence="10">
    <location>
        <begin position="120"/>
        <end position="139"/>
    </location>
</feature>
<dbReference type="InterPro" id="IPR050980">
    <property type="entry name" value="2C_sensor_his_kinase"/>
</dbReference>
<evidence type="ECO:0000256" key="8">
    <source>
        <dbReference type="ARBA" id="ARBA00022777"/>
    </source>
</evidence>
<dbReference type="Pfam" id="PF02518">
    <property type="entry name" value="HATPase_c"/>
    <property type="match status" value="1"/>
</dbReference>
<keyword evidence="10" id="KW-1133">Transmembrane helix</keyword>
<keyword evidence="10" id="KW-0812">Transmembrane</keyword>
<evidence type="ECO:0000313" key="12">
    <source>
        <dbReference type="EMBL" id="MFD0727558.1"/>
    </source>
</evidence>
<dbReference type="EMBL" id="JBHTIF010000006">
    <property type="protein sequence ID" value="MFD0727558.1"/>
    <property type="molecule type" value="Genomic_DNA"/>
</dbReference>
<evidence type="ECO:0000256" key="1">
    <source>
        <dbReference type="ARBA" id="ARBA00000085"/>
    </source>
</evidence>
<feature type="transmembrane region" description="Helical" evidence="10">
    <location>
        <begin position="96"/>
        <end position="114"/>
    </location>
</feature>
<dbReference type="InterPro" id="IPR036890">
    <property type="entry name" value="HATPase_C_sf"/>
</dbReference>
<sequence>MQAPSRTAEPSDELAIAGLRGLPEAWPQDRTGLRNMQQLIQLRWIAVVGQVVTILVVHYGIGIDLPLPAMFAVLGTLVAFNLASQLRWWRDGPVSNAALLIALMVDVVTLAVQLHLSGGIANPFVFLFLLQVALGTVLLRPPASWVLALATVLCVVGLIAVPAPVHIDVDPARGFADHYVQGLLICFVLVVSLFVVFIARIARILSDRDARLAELRQRAAEEEHIVRMGLLASGAAHELGTPLSTLSVILGDWHHLPTFASDPELSQDVSEMQAQVMRCKSIVTNILLSAGETRGEAPVETCLHDLFDDLADEWRTSRSVGHFHYRMKCAENPRIVSDAGLRQMVFNVLDNAVEVSPDWVAFDVDCRDGALRIEVADAGPGFAPEVLERLGAPYNSTKARPGGGLGLFLSVNVARTLGGRLSAQNRPQGGALVTVTLPMSAIAIEERDHDD</sequence>
<dbReference type="SUPFAM" id="SSF47384">
    <property type="entry name" value="Homodimeric domain of signal transducing histidine kinase"/>
    <property type="match status" value="1"/>
</dbReference>
<keyword evidence="9 12" id="KW-0067">ATP-binding</keyword>
<dbReference type="SUPFAM" id="SSF55874">
    <property type="entry name" value="ATPase domain of HSP90 chaperone/DNA topoisomerase II/histidine kinase"/>
    <property type="match status" value="1"/>
</dbReference>
<dbReference type="InterPro" id="IPR004358">
    <property type="entry name" value="Sig_transdc_His_kin-like_C"/>
</dbReference>
<dbReference type="InterPro" id="IPR003661">
    <property type="entry name" value="HisK_dim/P_dom"/>
</dbReference>
<accession>A0ABW2YI17</accession>
<feature type="transmembrane region" description="Helical" evidence="10">
    <location>
        <begin position="179"/>
        <end position="202"/>
    </location>
</feature>
<dbReference type="Gene3D" id="1.10.287.130">
    <property type="match status" value="1"/>
</dbReference>
<dbReference type="InterPro" id="IPR005467">
    <property type="entry name" value="His_kinase_dom"/>
</dbReference>
<protein>
    <recommendedName>
        <fullName evidence="3">histidine kinase</fullName>
        <ecNumber evidence="3">2.7.13.3</ecNumber>
    </recommendedName>
</protein>
<evidence type="ECO:0000256" key="9">
    <source>
        <dbReference type="ARBA" id="ARBA00022840"/>
    </source>
</evidence>
<evidence type="ECO:0000256" key="10">
    <source>
        <dbReference type="SAM" id="Phobius"/>
    </source>
</evidence>
<dbReference type="InterPro" id="IPR036097">
    <property type="entry name" value="HisK_dim/P_sf"/>
</dbReference>
<dbReference type="GO" id="GO:0005524">
    <property type="term" value="F:ATP binding"/>
    <property type="evidence" value="ECO:0007669"/>
    <property type="project" value="UniProtKB-KW"/>
</dbReference>
<evidence type="ECO:0000256" key="6">
    <source>
        <dbReference type="ARBA" id="ARBA00022679"/>
    </source>
</evidence>
<keyword evidence="13" id="KW-1185">Reference proteome</keyword>
<evidence type="ECO:0000256" key="7">
    <source>
        <dbReference type="ARBA" id="ARBA00022741"/>
    </source>
</evidence>
<feature type="transmembrane region" description="Helical" evidence="10">
    <location>
        <begin position="146"/>
        <end position="167"/>
    </location>
</feature>
<evidence type="ECO:0000256" key="2">
    <source>
        <dbReference type="ARBA" id="ARBA00004651"/>
    </source>
</evidence>
<evidence type="ECO:0000313" key="13">
    <source>
        <dbReference type="Proteomes" id="UP001597110"/>
    </source>
</evidence>
<dbReference type="CDD" id="cd00082">
    <property type="entry name" value="HisKA"/>
    <property type="match status" value="1"/>
</dbReference>
<dbReference type="PANTHER" id="PTHR44936">
    <property type="entry name" value="SENSOR PROTEIN CREC"/>
    <property type="match status" value="1"/>
</dbReference>
<dbReference type="InterPro" id="IPR003594">
    <property type="entry name" value="HATPase_dom"/>
</dbReference>
<organism evidence="12 13">
    <name type="scientific">Lysobacter brunescens</name>
    <dbReference type="NCBI Taxonomy" id="262323"/>
    <lineage>
        <taxon>Bacteria</taxon>
        <taxon>Pseudomonadati</taxon>
        <taxon>Pseudomonadota</taxon>
        <taxon>Gammaproteobacteria</taxon>
        <taxon>Lysobacterales</taxon>
        <taxon>Lysobacteraceae</taxon>
        <taxon>Lysobacter</taxon>
    </lineage>
</organism>
<evidence type="ECO:0000259" key="11">
    <source>
        <dbReference type="PROSITE" id="PS50109"/>
    </source>
</evidence>
<dbReference type="EC" id="2.7.13.3" evidence="3"/>
<keyword evidence="6" id="KW-0808">Transferase</keyword>
<evidence type="ECO:0000256" key="4">
    <source>
        <dbReference type="ARBA" id="ARBA00022475"/>
    </source>
</evidence>
<name>A0ABW2YI17_9GAMM</name>
<dbReference type="RefSeq" id="WP_386826342.1">
    <property type="nucleotide sequence ID" value="NZ_JBHTIF010000006.1"/>
</dbReference>
<feature type="domain" description="Histidine kinase" evidence="11">
    <location>
        <begin position="234"/>
        <end position="441"/>
    </location>
</feature>
<dbReference type="Pfam" id="PF25323">
    <property type="entry name" value="6TM_PilS"/>
    <property type="match status" value="1"/>
</dbReference>
<dbReference type="PANTHER" id="PTHR44936:SF10">
    <property type="entry name" value="SENSOR PROTEIN RSTB"/>
    <property type="match status" value="1"/>
</dbReference>
<comment type="catalytic activity">
    <reaction evidence="1">
        <text>ATP + protein L-histidine = ADP + protein N-phospho-L-histidine.</text>
        <dbReference type="EC" id="2.7.13.3"/>
    </reaction>
</comment>
<keyword evidence="10" id="KW-0472">Membrane</keyword>
<keyword evidence="8" id="KW-0418">Kinase</keyword>
<evidence type="ECO:0000256" key="3">
    <source>
        <dbReference type="ARBA" id="ARBA00012438"/>
    </source>
</evidence>
<gene>
    <name evidence="12" type="ORF">ACFQ0E_18345</name>
</gene>
<reference evidence="13" key="1">
    <citation type="journal article" date="2019" name="Int. J. Syst. Evol. Microbiol.">
        <title>The Global Catalogue of Microorganisms (GCM) 10K type strain sequencing project: providing services to taxonomists for standard genome sequencing and annotation.</title>
        <authorList>
            <consortium name="The Broad Institute Genomics Platform"/>
            <consortium name="The Broad Institute Genome Sequencing Center for Infectious Disease"/>
            <person name="Wu L."/>
            <person name="Ma J."/>
        </authorList>
    </citation>
    <scope>NUCLEOTIDE SEQUENCE [LARGE SCALE GENOMIC DNA]</scope>
    <source>
        <strain evidence="13">CCUG 55585</strain>
    </source>
</reference>
<proteinExistence type="predicted"/>
<evidence type="ECO:0000256" key="5">
    <source>
        <dbReference type="ARBA" id="ARBA00022553"/>
    </source>
</evidence>
<dbReference type="PROSITE" id="PS50109">
    <property type="entry name" value="HIS_KIN"/>
    <property type="match status" value="1"/>
</dbReference>